<evidence type="ECO:0000259" key="5">
    <source>
        <dbReference type="PROSITE" id="PS51898"/>
    </source>
</evidence>
<dbReference type="InterPro" id="IPR025166">
    <property type="entry name" value="Integrase_DNA_bind_dom"/>
</dbReference>
<dbReference type="HOGENOM" id="CLU_027562_0_1_4"/>
<evidence type="ECO:0000313" key="6">
    <source>
        <dbReference type="EMBL" id="ADI30178.1"/>
    </source>
</evidence>
<dbReference type="GO" id="GO:0003677">
    <property type="term" value="F:DNA binding"/>
    <property type="evidence" value="ECO:0007669"/>
    <property type="project" value="UniProtKB-KW"/>
</dbReference>
<dbReference type="InterPro" id="IPR038488">
    <property type="entry name" value="Integrase_DNA-bd_sf"/>
</dbReference>
<dbReference type="Gene3D" id="1.10.150.130">
    <property type="match status" value="1"/>
</dbReference>
<name>D7DJE3_METV0</name>
<dbReference type="GO" id="GO:0015074">
    <property type="term" value="P:DNA integration"/>
    <property type="evidence" value="ECO:0007669"/>
    <property type="project" value="UniProtKB-KW"/>
</dbReference>
<dbReference type="RefSeq" id="WP_013148490.1">
    <property type="nucleotide sequence ID" value="NC_014207.1"/>
</dbReference>
<comment type="similarity">
    <text evidence="1">Belongs to the 'phage' integrase family.</text>
</comment>
<dbReference type="InterPro" id="IPR010998">
    <property type="entry name" value="Integrase_recombinase_N"/>
</dbReference>
<evidence type="ECO:0000256" key="1">
    <source>
        <dbReference type="ARBA" id="ARBA00008857"/>
    </source>
</evidence>
<dbReference type="InterPro" id="IPR053876">
    <property type="entry name" value="Phage_int_M"/>
</dbReference>
<dbReference type="EMBL" id="CP002056">
    <property type="protein sequence ID" value="ADI30178.1"/>
    <property type="molecule type" value="Genomic_DNA"/>
</dbReference>
<dbReference type="InterPro" id="IPR013762">
    <property type="entry name" value="Integrase-like_cat_sf"/>
</dbReference>
<keyword evidence="7" id="KW-1185">Reference proteome</keyword>
<dbReference type="eggNOG" id="COG0582">
    <property type="taxonomic scope" value="Bacteria"/>
</dbReference>
<reference evidence="7" key="1">
    <citation type="submission" date="2010-05" db="EMBL/GenBank/DDBJ databases">
        <title>Complete sequence of Methylotenera sp. 301.</title>
        <authorList>
            <person name="Lucas S."/>
            <person name="Copeland A."/>
            <person name="Lapidus A."/>
            <person name="Cheng J.-F."/>
            <person name="Bruce D."/>
            <person name="Goodwin L."/>
            <person name="Pitluck S."/>
            <person name="Clum A."/>
            <person name="Land M."/>
            <person name="Hauser L."/>
            <person name="Kyrpides N."/>
            <person name="Ivanova N."/>
            <person name="Chistoservova L."/>
            <person name="Kalyuzhnaya M."/>
            <person name="Woyke T."/>
        </authorList>
    </citation>
    <scope>NUCLEOTIDE SEQUENCE [LARGE SCALE GENOMIC DNA]</scope>
    <source>
        <strain evidence="7">301</strain>
    </source>
</reference>
<dbReference type="KEGG" id="meh:M301_1801"/>
<feature type="domain" description="Tyr recombinase" evidence="5">
    <location>
        <begin position="210"/>
        <end position="391"/>
    </location>
</feature>
<dbReference type="STRING" id="666681.M301_1801"/>
<evidence type="ECO:0000256" key="2">
    <source>
        <dbReference type="ARBA" id="ARBA00022908"/>
    </source>
</evidence>
<dbReference type="OrthoDB" id="9775880at2"/>
<protein>
    <submittedName>
        <fullName evidence="6">Integrase family protein</fullName>
    </submittedName>
</protein>
<dbReference type="Proteomes" id="UP000000383">
    <property type="component" value="Chromosome"/>
</dbReference>
<sequence length="413" mass="48064">MAKLNSDLLDDLTIKAAKPKAKQYTLRDGNGLFLLVHPNGSKYFQLRTTLHNKRKLIQLGTYPALSLSEARDQSRDKRKQVKVEHIDPILEGKLAKQRKSKDADNTFQKVAEDWLVIKQRTLAPSTLLKIKQTFNANVYGVIGKYPIKDIDNLLVRKCLLIMQNRGALEFMEKTRGWIKSVFDFALSDKLIAENPIPLKDERLEKHVSEKYPHLESKQDAGKFLRNLFEYGGSFEVATCVYLQLHFAQRPSELRCSKWVEFDLDKAIWTLPLEKSKSRKYMKKPHTIMLSKQAILAIKELQAYTGHSEYLFAARFVDRPVSEASIRKAFRLTFTDYHTVPHGCRHFFSTQANESGLFRNDVIESFLSHSDKDKIREIYNEATYDKERRQLAQWWSDQLDIMRDEVKFVTSELQ</sequence>
<keyword evidence="4" id="KW-0233">DNA recombination</keyword>
<keyword evidence="3" id="KW-0238">DNA-binding</keyword>
<reference evidence="6 7" key="2">
    <citation type="journal article" date="2011" name="J. Bacteriol.">
        <title>Genomes of three methylotrophs from a single niche uncover genetic and metabolic divergence of Methylophilaceae.</title>
        <authorList>
            <person name="Lapidus A."/>
            <person name="Clum A."/>
            <person name="Labutti K."/>
            <person name="Kaluzhnaya M.G."/>
            <person name="Lim S."/>
            <person name="Beck D.A."/>
            <person name="Glavina Del Rio T."/>
            <person name="Nolan M."/>
            <person name="Mavromatis K."/>
            <person name="Huntemann M."/>
            <person name="Lucas S."/>
            <person name="Lidstrom M.E."/>
            <person name="Ivanova N."/>
            <person name="Chistoserdova L."/>
        </authorList>
    </citation>
    <scope>NUCLEOTIDE SEQUENCE [LARGE SCALE GENOMIC DNA]</scope>
    <source>
        <strain evidence="6 7">301</strain>
    </source>
</reference>
<dbReference type="PANTHER" id="PTHR30629">
    <property type="entry name" value="PROPHAGE INTEGRASE"/>
    <property type="match status" value="1"/>
</dbReference>
<evidence type="ECO:0000313" key="7">
    <source>
        <dbReference type="Proteomes" id="UP000000383"/>
    </source>
</evidence>
<dbReference type="PANTHER" id="PTHR30629:SF2">
    <property type="entry name" value="PROPHAGE INTEGRASE INTS-RELATED"/>
    <property type="match status" value="1"/>
</dbReference>
<dbReference type="Pfam" id="PF13356">
    <property type="entry name" value="Arm-DNA-bind_3"/>
    <property type="match status" value="1"/>
</dbReference>
<proteinExistence type="inferred from homology"/>
<dbReference type="Gene3D" id="3.30.160.390">
    <property type="entry name" value="Integrase, DNA-binding domain"/>
    <property type="match status" value="1"/>
</dbReference>
<dbReference type="PROSITE" id="PS51898">
    <property type="entry name" value="TYR_RECOMBINASE"/>
    <property type="match status" value="1"/>
</dbReference>
<dbReference type="Gene3D" id="1.10.443.10">
    <property type="entry name" value="Intergrase catalytic core"/>
    <property type="match status" value="1"/>
</dbReference>
<dbReference type="Pfam" id="PF22022">
    <property type="entry name" value="Phage_int_M"/>
    <property type="match status" value="1"/>
</dbReference>
<accession>D7DJE3</accession>
<gene>
    <name evidence="6" type="ordered locus">M301_1801</name>
</gene>
<dbReference type="Pfam" id="PF00589">
    <property type="entry name" value="Phage_integrase"/>
    <property type="match status" value="1"/>
</dbReference>
<dbReference type="InterPro" id="IPR050808">
    <property type="entry name" value="Phage_Integrase"/>
</dbReference>
<dbReference type="GO" id="GO:0006310">
    <property type="term" value="P:DNA recombination"/>
    <property type="evidence" value="ECO:0007669"/>
    <property type="project" value="UniProtKB-KW"/>
</dbReference>
<dbReference type="CDD" id="cd00801">
    <property type="entry name" value="INT_P4_C"/>
    <property type="match status" value="1"/>
</dbReference>
<organism evidence="6 7">
    <name type="scientific">Methylotenera versatilis (strain 301)</name>
    <dbReference type="NCBI Taxonomy" id="666681"/>
    <lineage>
        <taxon>Bacteria</taxon>
        <taxon>Pseudomonadati</taxon>
        <taxon>Pseudomonadota</taxon>
        <taxon>Betaproteobacteria</taxon>
        <taxon>Nitrosomonadales</taxon>
        <taxon>Methylophilaceae</taxon>
        <taxon>Methylotenera</taxon>
    </lineage>
</organism>
<evidence type="ECO:0000256" key="4">
    <source>
        <dbReference type="ARBA" id="ARBA00023172"/>
    </source>
</evidence>
<dbReference type="AlphaFoldDB" id="D7DJE3"/>
<dbReference type="InterPro" id="IPR002104">
    <property type="entry name" value="Integrase_catalytic"/>
</dbReference>
<evidence type="ECO:0000256" key="3">
    <source>
        <dbReference type="ARBA" id="ARBA00023125"/>
    </source>
</evidence>
<dbReference type="SUPFAM" id="SSF56349">
    <property type="entry name" value="DNA breaking-rejoining enzymes"/>
    <property type="match status" value="1"/>
</dbReference>
<keyword evidence="2" id="KW-0229">DNA integration</keyword>
<dbReference type="InterPro" id="IPR011010">
    <property type="entry name" value="DNA_brk_join_enz"/>
</dbReference>